<dbReference type="InterPro" id="IPR023395">
    <property type="entry name" value="MCP_dom_sf"/>
</dbReference>
<keyword evidence="8 9" id="KW-0472">Membrane</keyword>
<evidence type="ECO:0000256" key="5">
    <source>
        <dbReference type="ARBA" id="ARBA00022737"/>
    </source>
</evidence>
<gene>
    <name evidence="12" type="primary">slc25a-23</name>
</gene>
<evidence type="ECO:0000256" key="4">
    <source>
        <dbReference type="ARBA" id="ARBA00022692"/>
    </source>
</evidence>
<dbReference type="OrthoDB" id="14252at2759"/>
<feature type="repeat" description="Solcar" evidence="9">
    <location>
        <begin position="106"/>
        <end position="195"/>
    </location>
</feature>
<keyword evidence="3 10" id="KW-0813">Transport</keyword>
<evidence type="ECO:0000256" key="3">
    <source>
        <dbReference type="ARBA" id="ARBA00022448"/>
    </source>
</evidence>
<keyword evidence="5" id="KW-0677">Repeat</keyword>
<dbReference type="AlphaFoldDB" id="A0A0H3YJ78"/>
<dbReference type="GO" id="GO:0031966">
    <property type="term" value="C:mitochondrial membrane"/>
    <property type="evidence" value="ECO:0007669"/>
    <property type="project" value="UniProtKB-SubCell"/>
</dbReference>
<evidence type="ECO:0000256" key="9">
    <source>
        <dbReference type="PROSITE-ProRule" id="PRU00282"/>
    </source>
</evidence>
<keyword evidence="6 11" id="KW-1133">Transmembrane helix</keyword>
<protein>
    <submittedName>
        <fullName evidence="12">Slc25a-23</fullName>
    </submittedName>
</protein>
<dbReference type="PANTHER" id="PTHR45624:SF4">
    <property type="entry name" value="CONGESTED-LIKE TRACHEA PROTEIN-RELATED"/>
    <property type="match status" value="1"/>
</dbReference>
<feature type="repeat" description="Solcar" evidence="9">
    <location>
        <begin position="206"/>
        <end position="292"/>
    </location>
</feature>
<keyword evidence="4 9" id="KW-0812">Transmembrane</keyword>
<evidence type="ECO:0000256" key="6">
    <source>
        <dbReference type="ARBA" id="ARBA00022989"/>
    </source>
</evidence>
<dbReference type="Pfam" id="PF00153">
    <property type="entry name" value="Mito_carr"/>
    <property type="match status" value="3"/>
</dbReference>
<sequence length="297" mass="32084">MSNKEIHPLKSFIAGGVGGICTVVVGQPLDTIKVRLQAMPIPKPGELPLYKSMADCFLQTLKNEGPFGFYKGMAAPLIGVTPMFAVCFFGYNLGRKLQVKDENTPLTKPQIFAAGMLSGVFTTAIMTPGERVKCLLQVQGASSGPPKYKGPADVVKQLYKEGGIRSIYKGTAATLLRDIPATGTYFMSYEWLKESLTPEGGDKAHLSAGRTLIAGGFAGMCNWLVCIPPDTLKSRLQTAPEGKYPNGLRSVFREMMANEGLIGLYRGVSPVLIRAFPANAACFLGYEMALKLLNKIF</sequence>
<reference evidence="12" key="1">
    <citation type="journal article" date="2015" name="Elife">
        <title>Stem cells and fluid flow drive cyst formation in an invertebrate excretory organ.</title>
        <authorList>
            <person name="Thi-Kim Vu H."/>
            <person name="Rink J.C."/>
            <person name="McKinney S.A."/>
            <person name="McClain M."/>
            <person name="Lakshmanaperumal N."/>
            <person name="Alexander R."/>
            <person name="Sanchez Alvarado A."/>
        </authorList>
    </citation>
    <scope>NUCLEOTIDE SEQUENCE</scope>
</reference>
<dbReference type="PRINTS" id="PR00926">
    <property type="entry name" value="MITOCARRIER"/>
</dbReference>
<dbReference type="OMA" id="NWAVGIP"/>
<dbReference type="GO" id="GO:0006839">
    <property type="term" value="P:mitochondrial transport"/>
    <property type="evidence" value="ECO:0007669"/>
    <property type="project" value="TreeGrafter"/>
</dbReference>
<comment type="similarity">
    <text evidence="2 10">Belongs to the mitochondrial carrier (TC 2.A.29) family.</text>
</comment>
<evidence type="ECO:0000256" key="2">
    <source>
        <dbReference type="ARBA" id="ARBA00006375"/>
    </source>
</evidence>
<evidence type="ECO:0000256" key="1">
    <source>
        <dbReference type="ARBA" id="ARBA00004225"/>
    </source>
</evidence>
<dbReference type="SUPFAM" id="SSF103506">
    <property type="entry name" value="Mitochondrial carrier"/>
    <property type="match status" value="1"/>
</dbReference>
<dbReference type="Gene3D" id="1.50.40.10">
    <property type="entry name" value="Mitochondrial carrier domain"/>
    <property type="match status" value="2"/>
</dbReference>
<evidence type="ECO:0000256" key="7">
    <source>
        <dbReference type="ARBA" id="ARBA00023128"/>
    </source>
</evidence>
<dbReference type="GO" id="GO:1902603">
    <property type="term" value="P:carnitine transmembrane transport"/>
    <property type="evidence" value="ECO:0007669"/>
    <property type="project" value="TreeGrafter"/>
</dbReference>
<evidence type="ECO:0000256" key="11">
    <source>
        <dbReference type="SAM" id="Phobius"/>
    </source>
</evidence>
<feature type="repeat" description="Solcar" evidence="9">
    <location>
        <begin position="6"/>
        <end position="97"/>
    </location>
</feature>
<dbReference type="InterPro" id="IPR002067">
    <property type="entry name" value="MCP"/>
</dbReference>
<feature type="transmembrane region" description="Helical" evidence="11">
    <location>
        <begin position="12"/>
        <end position="29"/>
    </location>
</feature>
<evidence type="ECO:0000256" key="10">
    <source>
        <dbReference type="RuleBase" id="RU000488"/>
    </source>
</evidence>
<dbReference type="InterPro" id="IPR018108">
    <property type="entry name" value="MCP_transmembrane"/>
</dbReference>
<comment type="subcellular location">
    <subcellularLocation>
        <location evidence="1">Mitochondrion membrane</location>
        <topology evidence="1">Multi-pass membrane protein</topology>
    </subcellularLocation>
</comment>
<proteinExistence type="evidence at transcript level"/>
<evidence type="ECO:0000256" key="8">
    <source>
        <dbReference type="ARBA" id="ARBA00023136"/>
    </source>
</evidence>
<feature type="transmembrane region" description="Helical" evidence="11">
    <location>
        <begin position="73"/>
        <end position="91"/>
    </location>
</feature>
<dbReference type="InterPro" id="IPR050567">
    <property type="entry name" value="Mitochondrial_Carrier"/>
</dbReference>
<dbReference type="GO" id="GO:0015227">
    <property type="term" value="F:O-acyl-L-carnitine transmembrane transporter activity"/>
    <property type="evidence" value="ECO:0007669"/>
    <property type="project" value="TreeGrafter"/>
</dbReference>
<dbReference type="FunFam" id="1.50.40.10:FF:000051">
    <property type="entry name" value="Mitochondrial carnitine/acylcarnitine carrier protein"/>
    <property type="match status" value="1"/>
</dbReference>
<dbReference type="EMBL" id="KT163641">
    <property type="protein sequence ID" value="AKN21591.1"/>
    <property type="molecule type" value="mRNA"/>
</dbReference>
<name>A0A0H3YJ78_SCHMD</name>
<evidence type="ECO:0000313" key="12">
    <source>
        <dbReference type="EMBL" id="AKN21591.1"/>
    </source>
</evidence>
<organism evidence="12">
    <name type="scientific">Schmidtea mediterranea</name>
    <name type="common">Freshwater planarian flatworm</name>
    <dbReference type="NCBI Taxonomy" id="79327"/>
    <lineage>
        <taxon>Eukaryota</taxon>
        <taxon>Metazoa</taxon>
        <taxon>Spiralia</taxon>
        <taxon>Lophotrochozoa</taxon>
        <taxon>Platyhelminthes</taxon>
        <taxon>Rhabditophora</taxon>
        <taxon>Seriata</taxon>
        <taxon>Tricladida</taxon>
        <taxon>Continenticola</taxon>
        <taxon>Geoplanoidea</taxon>
        <taxon>Dugesiidae</taxon>
        <taxon>Schmidtea</taxon>
    </lineage>
</organism>
<dbReference type="PROSITE" id="PS50920">
    <property type="entry name" value="SOLCAR"/>
    <property type="match status" value="3"/>
</dbReference>
<accession>A0A0H3YJ78</accession>
<dbReference type="PANTHER" id="PTHR45624">
    <property type="entry name" value="MITOCHONDRIAL BASIC AMINO ACIDS TRANSPORTER-RELATED"/>
    <property type="match status" value="1"/>
</dbReference>
<keyword evidence="7" id="KW-0496">Mitochondrion</keyword>